<organism evidence="4">
    <name type="scientific">Blastobotrys adeninivorans</name>
    <name type="common">Yeast</name>
    <name type="synonym">Arxula adeninivorans</name>
    <dbReference type="NCBI Taxonomy" id="409370"/>
    <lineage>
        <taxon>Eukaryota</taxon>
        <taxon>Fungi</taxon>
        <taxon>Dikarya</taxon>
        <taxon>Ascomycota</taxon>
        <taxon>Saccharomycotina</taxon>
        <taxon>Dipodascomycetes</taxon>
        <taxon>Dipodascales</taxon>
        <taxon>Trichomonascaceae</taxon>
        <taxon>Blastobotrys</taxon>
    </lineage>
</organism>
<dbReference type="InterPro" id="IPR050602">
    <property type="entry name" value="Malonyl-ACP_OMT"/>
</dbReference>
<name>A0A060T4J6_BLAAD</name>
<dbReference type="InterPro" id="IPR029063">
    <property type="entry name" value="SAM-dependent_MTases_sf"/>
</dbReference>
<keyword evidence="1" id="KW-0489">Methyltransferase</keyword>
<reference evidence="4" key="2">
    <citation type="submission" date="2014-06" db="EMBL/GenBank/DDBJ databases">
        <title>The complete genome of Blastobotrys (Arxula) adeninivorans LS3 - a yeast of biotechnological interest.</title>
        <authorList>
            <person name="Kunze G."/>
            <person name="Gaillardin C."/>
            <person name="Czernicka M."/>
            <person name="Durrens P."/>
            <person name="Martin T."/>
            <person name="Boer E."/>
            <person name="Gabaldon T."/>
            <person name="Cruz J."/>
            <person name="Talla E."/>
            <person name="Marck C."/>
            <person name="Goffeau A."/>
            <person name="Barbe V."/>
            <person name="Baret P."/>
            <person name="Baronian K."/>
            <person name="Beier S."/>
            <person name="Bleykasten C."/>
            <person name="Bode R."/>
            <person name="Casaregola S."/>
            <person name="Despons L."/>
            <person name="Fairhead C."/>
            <person name="Giersberg M."/>
            <person name="Gierski P."/>
            <person name="Hahnel U."/>
            <person name="Hartmann A."/>
            <person name="Jankowska D."/>
            <person name="Jubin C."/>
            <person name="Jung P."/>
            <person name="Lafontaine I."/>
            <person name="Leh-Louis V."/>
            <person name="Lemaire M."/>
            <person name="Marcet-Houben M."/>
            <person name="Mascher M."/>
            <person name="Morel G."/>
            <person name="Richard G.-F."/>
            <person name="Riechen J."/>
            <person name="Sacerdot C."/>
            <person name="Sarkar A."/>
            <person name="Savel G."/>
            <person name="Schacherer J."/>
            <person name="Sherman D."/>
            <person name="Straub M.-L."/>
            <person name="Stein N."/>
            <person name="Thierry A."/>
            <person name="Trautwein-Schult A."/>
            <person name="Westhof E."/>
            <person name="Worch S."/>
            <person name="Dujon B."/>
            <person name="Souciet J.-L."/>
            <person name="Wincker P."/>
            <person name="Scholz U."/>
            <person name="Neuveglise N."/>
        </authorList>
    </citation>
    <scope>NUCLEOTIDE SEQUENCE</scope>
    <source>
        <strain evidence="4">LS3</strain>
    </source>
</reference>
<proteinExistence type="predicted"/>
<gene>
    <name evidence="4" type="ORF">GNLVRS02_ARAD1C41074g</name>
</gene>
<evidence type="ECO:0000256" key="3">
    <source>
        <dbReference type="SAM" id="MobiDB-lite"/>
    </source>
</evidence>
<dbReference type="PANTHER" id="PTHR13090">
    <property type="entry name" value="ARGININE-HYDROXYLASE NDUFAF5, MITOCHONDRIAL"/>
    <property type="match status" value="1"/>
</dbReference>
<dbReference type="GO" id="GO:0032259">
    <property type="term" value="P:methylation"/>
    <property type="evidence" value="ECO:0007669"/>
    <property type="project" value="UniProtKB-KW"/>
</dbReference>
<evidence type="ECO:0000313" key="4">
    <source>
        <dbReference type="EMBL" id="CDP35684.1"/>
    </source>
</evidence>
<reference evidence="4" key="1">
    <citation type="submission" date="2014-02" db="EMBL/GenBank/DDBJ databases">
        <authorList>
            <person name="Genoscope - CEA"/>
        </authorList>
    </citation>
    <scope>NUCLEOTIDE SEQUENCE</scope>
    <source>
        <strain evidence="4">LS3</strain>
    </source>
</reference>
<dbReference type="GO" id="GO:0032981">
    <property type="term" value="P:mitochondrial respiratory chain complex I assembly"/>
    <property type="evidence" value="ECO:0007669"/>
    <property type="project" value="TreeGrafter"/>
</dbReference>
<dbReference type="PANTHER" id="PTHR13090:SF1">
    <property type="entry name" value="ARGININE-HYDROXYLASE NDUFAF5, MITOCHONDRIAL"/>
    <property type="match status" value="1"/>
</dbReference>
<accession>A0A060T4J6</accession>
<keyword evidence="2" id="KW-0808">Transferase</keyword>
<evidence type="ECO:0000256" key="1">
    <source>
        <dbReference type="ARBA" id="ARBA00022603"/>
    </source>
</evidence>
<feature type="region of interest" description="Disordered" evidence="3">
    <location>
        <begin position="316"/>
        <end position="345"/>
    </location>
</feature>
<dbReference type="Pfam" id="PF13489">
    <property type="entry name" value="Methyltransf_23"/>
    <property type="match status" value="1"/>
</dbReference>
<protein>
    <submittedName>
        <fullName evidence="4">ARAD1C41074p</fullName>
    </submittedName>
</protein>
<dbReference type="EMBL" id="HG937693">
    <property type="protein sequence ID" value="CDP35684.1"/>
    <property type="molecule type" value="Genomic_DNA"/>
</dbReference>
<dbReference type="GO" id="GO:0005739">
    <property type="term" value="C:mitochondrion"/>
    <property type="evidence" value="ECO:0007669"/>
    <property type="project" value="TreeGrafter"/>
</dbReference>
<dbReference type="Gene3D" id="3.40.50.150">
    <property type="entry name" value="Vaccinia Virus protein VP39"/>
    <property type="match status" value="1"/>
</dbReference>
<evidence type="ECO:0000256" key="2">
    <source>
        <dbReference type="ARBA" id="ARBA00022679"/>
    </source>
</evidence>
<dbReference type="AlphaFoldDB" id="A0A060T4J6"/>
<dbReference type="SUPFAM" id="SSF53335">
    <property type="entry name" value="S-adenosyl-L-methionine-dependent methyltransferases"/>
    <property type="match status" value="1"/>
</dbReference>
<sequence length="345" mass="38834">MLGSRTAVRLASPAVLRPCFRVFYSTKPFQVFDKRLKRVQRDRAASNVEQSREVDYLRDEIALRATERLAFVTKEFPRVLDLGSGPGNLERLICDPNTPDAELIRNRLGKITMVDSSEKMLNRDKDLEFNKVLNLERVVDEEENLSTERFPSNSYDAVISNMTMHWINDLPGVLKRVQDILVPDGMFMASMLGGDSLFELRTSLQLAEMERKGGISPRVSPLADVRDMGALLQQAKFNLLTVDVDDIVVSYPDVFALMEDIQAMGESNATIVRAHSLPRDVLMATDSIYRSMHGEEDGSLPATFRIIYMIGWKPAPTQPKPLKRGSGQVNLKEALPQYADGEEPK</sequence>
<dbReference type="GO" id="GO:0008168">
    <property type="term" value="F:methyltransferase activity"/>
    <property type="evidence" value="ECO:0007669"/>
    <property type="project" value="UniProtKB-KW"/>
</dbReference>
<dbReference type="CDD" id="cd02440">
    <property type="entry name" value="AdoMet_MTases"/>
    <property type="match status" value="1"/>
</dbReference>
<dbReference type="PhylomeDB" id="A0A060T4J6"/>